<gene>
    <name evidence="1" type="ORF">LEP1GSC194_0413</name>
</gene>
<dbReference type="AlphaFoldDB" id="M6DBU1"/>
<proteinExistence type="predicted"/>
<reference evidence="1 2" key="1">
    <citation type="submission" date="2013-01" db="EMBL/GenBank/DDBJ databases">
        <authorList>
            <person name="Harkins D.M."/>
            <person name="Durkin A.S."/>
            <person name="Brinkac L.M."/>
            <person name="Haft D.H."/>
            <person name="Selengut J.D."/>
            <person name="Sanka R."/>
            <person name="DePew J."/>
            <person name="Purushe J."/>
            <person name="Galloway R.L."/>
            <person name="Vinetz J.M."/>
            <person name="Sutton G.G."/>
            <person name="Nierman W.C."/>
            <person name="Fouts D.E."/>
        </authorList>
    </citation>
    <scope>NUCLEOTIDE SEQUENCE [LARGE SCALE GENOMIC DNA]</scope>
    <source>
        <strain evidence="1 2">79601</strain>
    </source>
</reference>
<evidence type="ECO:0000313" key="1">
    <source>
        <dbReference type="EMBL" id="EMJ95990.1"/>
    </source>
</evidence>
<dbReference type="PATRIC" id="fig|1218565.3.peg.1403"/>
<dbReference type="EMBL" id="ANIK01000028">
    <property type="protein sequence ID" value="EMJ95990.1"/>
    <property type="molecule type" value="Genomic_DNA"/>
</dbReference>
<protein>
    <submittedName>
        <fullName evidence="1">Uncharacterized protein</fullName>
    </submittedName>
</protein>
<sequence length="38" mass="4230">MAGGLPNCLLLECLGKLKKFKWFGVVVLKTSCNRFDSL</sequence>
<dbReference type="Proteomes" id="UP000011988">
    <property type="component" value="Unassembled WGS sequence"/>
</dbReference>
<comment type="caution">
    <text evidence="1">The sequence shown here is derived from an EMBL/GenBank/DDBJ whole genome shotgun (WGS) entry which is preliminary data.</text>
</comment>
<evidence type="ECO:0000313" key="2">
    <source>
        <dbReference type="Proteomes" id="UP000011988"/>
    </source>
</evidence>
<organism evidence="1 2">
    <name type="scientific">Leptospira alstonii serovar Sichuan str. 79601</name>
    <dbReference type="NCBI Taxonomy" id="1218565"/>
    <lineage>
        <taxon>Bacteria</taxon>
        <taxon>Pseudomonadati</taxon>
        <taxon>Spirochaetota</taxon>
        <taxon>Spirochaetia</taxon>
        <taxon>Leptospirales</taxon>
        <taxon>Leptospiraceae</taxon>
        <taxon>Leptospira</taxon>
    </lineage>
</organism>
<accession>M6DBU1</accession>
<name>M6DBU1_9LEPT</name>